<organism evidence="1 2">
    <name type="scientific">Coregonus suidteri</name>
    <dbReference type="NCBI Taxonomy" id="861788"/>
    <lineage>
        <taxon>Eukaryota</taxon>
        <taxon>Metazoa</taxon>
        <taxon>Chordata</taxon>
        <taxon>Craniata</taxon>
        <taxon>Vertebrata</taxon>
        <taxon>Euteleostomi</taxon>
        <taxon>Actinopterygii</taxon>
        <taxon>Neopterygii</taxon>
        <taxon>Teleostei</taxon>
        <taxon>Protacanthopterygii</taxon>
        <taxon>Salmoniformes</taxon>
        <taxon>Salmonidae</taxon>
        <taxon>Coregoninae</taxon>
        <taxon>Coregonus</taxon>
    </lineage>
</organism>
<protein>
    <submittedName>
        <fullName evidence="1">Uncharacterized protein</fullName>
    </submittedName>
</protein>
<dbReference type="AlphaFoldDB" id="A0AAN8LE60"/>
<dbReference type="Proteomes" id="UP001356427">
    <property type="component" value="Unassembled WGS sequence"/>
</dbReference>
<keyword evidence="2" id="KW-1185">Reference proteome</keyword>
<dbReference type="EMBL" id="JAGTTL010000021">
    <property type="protein sequence ID" value="KAK6306732.1"/>
    <property type="molecule type" value="Genomic_DNA"/>
</dbReference>
<name>A0AAN8LE60_9TELE</name>
<reference evidence="1 2" key="1">
    <citation type="submission" date="2021-04" db="EMBL/GenBank/DDBJ databases">
        <authorList>
            <person name="De Guttry C."/>
            <person name="Zahm M."/>
            <person name="Klopp C."/>
            <person name="Cabau C."/>
            <person name="Louis A."/>
            <person name="Berthelot C."/>
            <person name="Parey E."/>
            <person name="Roest Crollius H."/>
            <person name="Montfort J."/>
            <person name="Robinson-Rechavi M."/>
            <person name="Bucao C."/>
            <person name="Bouchez O."/>
            <person name="Gislard M."/>
            <person name="Lluch J."/>
            <person name="Milhes M."/>
            <person name="Lampietro C."/>
            <person name="Lopez Roques C."/>
            <person name="Donnadieu C."/>
            <person name="Braasch I."/>
            <person name="Desvignes T."/>
            <person name="Postlethwait J."/>
            <person name="Bobe J."/>
            <person name="Wedekind C."/>
            <person name="Guiguen Y."/>
        </authorList>
    </citation>
    <scope>NUCLEOTIDE SEQUENCE [LARGE SCALE GENOMIC DNA]</scope>
    <source>
        <strain evidence="1">Cs_M1</strain>
        <tissue evidence="1">Blood</tissue>
    </source>
</reference>
<comment type="caution">
    <text evidence="1">The sequence shown here is derived from an EMBL/GenBank/DDBJ whole genome shotgun (WGS) entry which is preliminary data.</text>
</comment>
<proteinExistence type="predicted"/>
<sequence>MGEDGVVDRATLEWPQFIEIERGEGIMERNTCRGGGVWVLEEVTTVGVGSTERKSAEEHSIIHCAAFTSLCIDYRNRSERVKQQVVMVANSSIQSPEGGKAAALATG</sequence>
<gene>
    <name evidence="1" type="ORF">J4Q44_G00236570</name>
</gene>
<accession>A0AAN8LE60</accession>
<evidence type="ECO:0000313" key="2">
    <source>
        <dbReference type="Proteomes" id="UP001356427"/>
    </source>
</evidence>
<evidence type="ECO:0000313" key="1">
    <source>
        <dbReference type="EMBL" id="KAK6306732.1"/>
    </source>
</evidence>